<protein>
    <submittedName>
        <fullName evidence="1">Uncharacterized protein</fullName>
    </submittedName>
</protein>
<dbReference type="InterPro" id="IPR053860">
    <property type="entry name" value="DUF6932"/>
</dbReference>
<keyword evidence="2" id="KW-1185">Reference proteome</keyword>
<reference evidence="1 2" key="1">
    <citation type="submission" date="2019-02" db="EMBL/GenBank/DDBJ databases">
        <title>Genomic Encyclopedia of Type Strains, Phase IV (KMG-IV): sequencing the most valuable type-strain genomes for metagenomic binning, comparative biology and taxonomic classification.</title>
        <authorList>
            <person name="Goeker M."/>
        </authorList>
    </citation>
    <scope>NUCLEOTIDE SEQUENCE [LARGE SCALE GENOMIC DNA]</scope>
    <source>
        <strain evidence="1 2">DSM 21223</strain>
    </source>
</reference>
<sequence>MIPSFNASMVLPPFVGENPTRRADMSPYKVSMHDVVARFATSRPRVKILRGLLAYRSALLSAGVTAGFQWLDGSFVEDVEQIRKVPPKDLDVVTFGKLPASDVAAKREWMQKHVHLLDRNQAKIVFSCDAFFVDLAKNPEMLVDDTRYWFGLFSHQRESTLWKGMLQVPLNSNDQDAVDYLDKAWPELEGGTNA</sequence>
<evidence type="ECO:0000313" key="1">
    <source>
        <dbReference type="EMBL" id="RZT76254.1"/>
    </source>
</evidence>
<organism evidence="1 2">
    <name type="scientific">Azospira oryzae</name>
    <dbReference type="NCBI Taxonomy" id="146939"/>
    <lineage>
        <taxon>Bacteria</taxon>
        <taxon>Pseudomonadati</taxon>
        <taxon>Pseudomonadota</taxon>
        <taxon>Betaproteobacteria</taxon>
        <taxon>Rhodocyclales</taxon>
        <taxon>Rhodocyclaceae</taxon>
        <taxon>Azospira</taxon>
    </lineage>
</organism>
<name>A0ABY0IRE9_9RHOO</name>
<evidence type="ECO:0000313" key="2">
    <source>
        <dbReference type="Proteomes" id="UP000292136"/>
    </source>
</evidence>
<dbReference type="Proteomes" id="UP000292136">
    <property type="component" value="Unassembled WGS sequence"/>
</dbReference>
<proteinExistence type="predicted"/>
<dbReference type="EMBL" id="SHKM01000002">
    <property type="protein sequence ID" value="RZT76254.1"/>
    <property type="molecule type" value="Genomic_DNA"/>
</dbReference>
<comment type="caution">
    <text evidence="1">The sequence shown here is derived from an EMBL/GenBank/DDBJ whole genome shotgun (WGS) entry which is preliminary data.</text>
</comment>
<accession>A0ABY0IRE9</accession>
<dbReference type="RefSeq" id="WP_130459509.1">
    <property type="nucleotide sequence ID" value="NZ_SHKM01000002.1"/>
</dbReference>
<dbReference type="Pfam" id="PF22014">
    <property type="entry name" value="DUF6932"/>
    <property type="match status" value="1"/>
</dbReference>
<gene>
    <name evidence="1" type="ORF">EV678_2128</name>
</gene>